<keyword evidence="4" id="KW-1185">Reference proteome</keyword>
<feature type="compositionally biased region" description="Polar residues" evidence="1">
    <location>
        <begin position="22"/>
        <end position="33"/>
    </location>
</feature>
<evidence type="ECO:0000256" key="1">
    <source>
        <dbReference type="SAM" id="MobiDB-lite"/>
    </source>
</evidence>
<proteinExistence type="predicted"/>
<evidence type="ECO:0000313" key="4">
    <source>
        <dbReference type="Proteomes" id="UP000704176"/>
    </source>
</evidence>
<dbReference type="RefSeq" id="WP_224312575.1">
    <property type="nucleotide sequence ID" value="NZ_JAIRBM010000005.1"/>
</dbReference>
<evidence type="ECO:0000256" key="2">
    <source>
        <dbReference type="SAM" id="SignalP"/>
    </source>
</evidence>
<dbReference type="EMBL" id="JAIRBM010000005">
    <property type="protein sequence ID" value="MBZ6076244.1"/>
    <property type="molecule type" value="Genomic_DNA"/>
</dbReference>
<evidence type="ECO:0000313" key="3">
    <source>
        <dbReference type="EMBL" id="MBZ6076244.1"/>
    </source>
</evidence>
<keyword evidence="2" id="KW-0732">Signal</keyword>
<gene>
    <name evidence="3" type="ORF">K9B37_08065</name>
</gene>
<feature type="signal peptide" evidence="2">
    <location>
        <begin position="1"/>
        <end position="19"/>
    </location>
</feature>
<protein>
    <submittedName>
        <fullName evidence="3">PepSY domain-containing protein</fullName>
    </submittedName>
</protein>
<reference evidence="3 4" key="1">
    <citation type="submission" date="2021-09" db="EMBL/GenBank/DDBJ databases">
        <title>The complete genome sequence of a new microorganism.</title>
        <authorList>
            <person name="Zi Z."/>
        </authorList>
    </citation>
    <scope>NUCLEOTIDE SEQUENCE [LARGE SCALE GENOMIC DNA]</scope>
    <source>
        <strain evidence="3 4">WGZ8</strain>
    </source>
</reference>
<organism evidence="3 4">
    <name type="scientific">Microvirga puerhi</name>
    <dbReference type="NCBI Taxonomy" id="2876078"/>
    <lineage>
        <taxon>Bacteria</taxon>
        <taxon>Pseudomonadati</taxon>
        <taxon>Pseudomonadota</taxon>
        <taxon>Alphaproteobacteria</taxon>
        <taxon>Hyphomicrobiales</taxon>
        <taxon>Methylobacteriaceae</taxon>
        <taxon>Microvirga</taxon>
    </lineage>
</organism>
<feature type="region of interest" description="Disordered" evidence="1">
    <location>
        <begin position="21"/>
        <end position="57"/>
    </location>
</feature>
<name>A0ABS7VL70_9HYPH</name>
<feature type="chain" id="PRO_5046744971" evidence="2">
    <location>
        <begin position="20"/>
        <end position="107"/>
    </location>
</feature>
<dbReference type="Proteomes" id="UP000704176">
    <property type="component" value="Unassembled WGS sequence"/>
</dbReference>
<sequence length="107" mass="10933">MRLLLAAAAAGLLSTAAVAQTDAGSGSLTTNPALSLKPNGSPENTGAIAPGANSFTEGQARSRIEAQGFTGVSDLRKDDQGIWHGRAQHNGQSVEVMLDFRGNVASK</sequence>
<comment type="caution">
    <text evidence="3">The sequence shown here is derived from an EMBL/GenBank/DDBJ whole genome shotgun (WGS) entry which is preliminary data.</text>
</comment>
<accession>A0ABS7VL70</accession>